<reference evidence="2" key="2">
    <citation type="submission" date="2020-09" db="EMBL/GenBank/DDBJ databases">
        <authorList>
            <person name="Sun Q."/>
            <person name="Ohkuma M."/>
        </authorList>
    </citation>
    <scope>NUCLEOTIDE SEQUENCE</scope>
    <source>
        <strain evidence="2">JCM 3172</strain>
    </source>
</reference>
<dbReference type="EMBL" id="BMQQ01000028">
    <property type="protein sequence ID" value="GGT55495.1"/>
    <property type="molecule type" value="Genomic_DNA"/>
</dbReference>
<proteinExistence type="predicted"/>
<dbReference type="Proteomes" id="UP000619486">
    <property type="component" value="Unassembled WGS sequence"/>
</dbReference>
<keyword evidence="1" id="KW-0812">Transmembrane</keyword>
<gene>
    <name evidence="2" type="ORF">GCM10014713_56660</name>
</gene>
<keyword evidence="3" id="KW-1185">Reference proteome</keyword>
<evidence type="ECO:0000313" key="2">
    <source>
        <dbReference type="EMBL" id="GGT55495.1"/>
    </source>
</evidence>
<dbReference type="AlphaFoldDB" id="A0A918LUU4"/>
<name>A0A918LUU4_9ACTN</name>
<organism evidence="2 3">
    <name type="scientific">Streptomyces purpureus</name>
    <dbReference type="NCBI Taxonomy" id="1951"/>
    <lineage>
        <taxon>Bacteria</taxon>
        <taxon>Bacillati</taxon>
        <taxon>Actinomycetota</taxon>
        <taxon>Actinomycetes</taxon>
        <taxon>Kitasatosporales</taxon>
        <taxon>Streptomycetaceae</taxon>
        <taxon>Streptomyces</taxon>
    </lineage>
</organism>
<keyword evidence="1" id="KW-0472">Membrane</keyword>
<feature type="transmembrane region" description="Helical" evidence="1">
    <location>
        <begin position="20"/>
        <end position="41"/>
    </location>
</feature>
<keyword evidence="1" id="KW-1133">Transmembrane helix</keyword>
<sequence length="43" mass="4350">MGNVENRATARRSGDAGGTTATVVFIALIAVAVALLGYMVAIQ</sequence>
<evidence type="ECO:0000313" key="3">
    <source>
        <dbReference type="Proteomes" id="UP000619486"/>
    </source>
</evidence>
<protein>
    <submittedName>
        <fullName evidence="2">Uncharacterized protein</fullName>
    </submittedName>
</protein>
<accession>A0A918LUU4</accession>
<comment type="caution">
    <text evidence="2">The sequence shown here is derived from an EMBL/GenBank/DDBJ whole genome shotgun (WGS) entry which is preliminary data.</text>
</comment>
<evidence type="ECO:0000256" key="1">
    <source>
        <dbReference type="SAM" id="Phobius"/>
    </source>
</evidence>
<reference evidence="2" key="1">
    <citation type="journal article" date="2014" name="Int. J. Syst. Evol. Microbiol.">
        <title>Complete genome sequence of Corynebacterium casei LMG S-19264T (=DSM 44701T), isolated from a smear-ripened cheese.</title>
        <authorList>
            <consortium name="US DOE Joint Genome Institute (JGI-PGF)"/>
            <person name="Walter F."/>
            <person name="Albersmeier A."/>
            <person name="Kalinowski J."/>
            <person name="Ruckert C."/>
        </authorList>
    </citation>
    <scope>NUCLEOTIDE SEQUENCE</scope>
    <source>
        <strain evidence="2">JCM 3172</strain>
    </source>
</reference>